<feature type="non-terminal residue" evidence="2">
    <location>
        <position position="1"/>
    </location>
</feature>
<name>X1H963_9ZZZZ</name>
<dbReference type="EMBL" id="BARU01028101">
    <property type="protein sequence ID" value="GAH66736.1"/>
    <property type="molecule type" value="Genomic_DNA"/>
</dbReference>
<organism evidence="2">
    <name type="scientific">marine sediment metagenome</name>
    <dbReference type="NCBI Taxonomy" id="412755"/>
    <lineage>
        <taxon>unclassified sequences</taxon>
        <taxon>metagenomes</taxon>
        <taxon>ecological metagenomes</taxon>
    </lineage>
</organism>
<protein>
    <submittedName>
        <fullName evidence="2">Uncharacterized protein</fullName>
    </submittedName>
</protein>
<accession>X1H963</accession>
<sequence length="269" mass="30479">YTVGDDINKSISFKNEPYGGGGTLEDWQNGVTDPYDPNNYRRHLLTTYNIDRIIDPNCDKMININEEVPIQYRQDYLRLLYNKLLSSIDPRIVGPVRRQIEARLAQLAVNIIDFADRDDDDDNGVLDPDSVTTFIDPCGVAHYGFEAQPFITEIGMKDKPGDRISCAVELYNPFSERINLGDFKIELTYDEPNSTGTVSTVFFGSGDIIDANSYFVVVNRWGEFDIYTRDARQDQNLTFFGHWQSPGGRKPPIVPKPGRKPPTITTRPG</sequence>
<feature type="non-terminal residue" evidence="2">
    <location>
        <position position="269"/>
    </location>
</feature>
<reference evidence="2" key="1">
    <citation type="journal article" date="2014" name="Front. Microbiol.">
        <title>High frequency of phylogenetically diverse reductive dehalogenase-homologous genes in deep subseafloor sedimentary metagenomes.</title>
        <authorList>
            <person name="Kawai M."/>
            <person name="Futagami T."/>
            <person name="Toyoda A."/>
            <person name="Takaki Y."/>
            <person name="Nishi S."/>
            <person name="Hori S."/>
            <person name="Arai W."/>
            <person name="Tsubouchi T."/>
            <person name="Morono Y."/>
            <person name="Uchiyama I."/>
            <person name="Ito T."/>
            <person name="Fujiyama A."/>
            <person name="Inagaki F."/>
            <person name="Takami H."/>
        </authorList>
    </citation>
    <scope>NUCLEOTIDE SEQUENCE</scope>
    <source>
        <strain evidence="2">Expedition CK06-06</strain>
    </source>
</reference>
<dbReference type="AlphaFoldDB" id="X1H963"/>
<comment type="caution">
    <text evidence="2">The sequence shown here is derived from an EMBL/GenBank/DDBJ whole genome shotgun (WGS) entry which is preliminary data.</text>
</comment>
<evidence type="ECO:0000313" key="2">
    <source>
        <dbReference type="EMBL" id="GAH66736.1"/>
    </source>
</evidence>
<proteinExistence type="predicted"/>
<feature type="region of interest" description="Disordered" evidence="1">
    <location>
        <begin position="248"/>
        <end position="269"/>
    </location>
</feature>
<evidence type="ECO:0000256" key="1">
    <source>
        <dbReference type="SAM" id="MobiDB-lite"/>
    </source>
</evidence>
<gene>
    <name evidence="2" type="ORF">S03H2_44902</name>
</gene>